<feature type="compositionally biased region" description="Polar residues" evidence="1">
    <location>
        <begin position="9"/>
        <end position="19"/>
    </location>
</feature>
<accession>A0A9Q8Z6N3</accession>
<organism evidence="2 3">
    <name type="scientific">Curvularia clavata</name>
    <dbReference type="NCBI Taxonomy" id="95742"/>
    <lineage>
        <taxon>Eukaryota</taxon>
        <taxon>Fungi</taxon>
        <taxon>Dikarya</taxon>
        <taxon>Ascomycota</taxon>
        <taxon>Pezizomycotina</taxon>
        <taxon>Dothideomycetes</taxon>
        <taxon>Pleosporomycetidae</taxon>
        <taxon>Pleosporales</taxon>
        <taxon>Pleosporineae</taxon>
        <taxon>Pleosporaceae</taxon>
        <taxon>Curvularia</taxon>
    </lineage>
</organism>
<dbReference type="Proteomes" id="UP001056012">
    <property type="component" value="Chromosome 2"/>
</dbReference>
<dbReference type="AlphaFoldDB" id="A0A9Q8Z6N3"/>
<evidence type="ECO:0000313" key="3">
    <source>
        <dbReference type="Proteomes" id="UP001056012"/>
    </source>
</evidence>
<keyword evidence="3" id="KW-1185">Reference proteome</keyword>
<dbReference type="EMBL" id="CP089275">
    <property type="protein sequence ID" value="USP76145.1"/>
    <property type="molecule type" value="Genomic_DNA"/>
</dbReference>
<dbReference type="OrthoDB" id="2150942at2759"/>
<feature type="region of interest" description="Disordered" evidence="1">
    <location>
        <begin position="1"/>
        <end position="21"/>
    </location>
</feature>
<name>A0A9Q8Z6N3_CURCL</name>
<gene>
    <name evidence="2" type="ORF">yc1106_03419</name>
</gene>
<evidence type="ECO:0000313" key="2">
    <source>
        <dbReference type="EMBL" id="USP76145.1"/>
    </source>
</evidence>
<evidence type="ECO:0000256" key="1">
    <source>
        <dbReference type="SAM" id="MobiDB-lite"/>
    </source>
</evidence>
<dbReference type="VEuPathDB" id="FungiDB:yc1106_03419"/>
<reference evidence="2" key="1">
    <citation type="submission" date="2021-12" db="EMBL/GenBank/DDBJ databases">
        <title>Curvularia clavata genome.</title>
        <authorList>
            <person name="Cao Y."/>
        </authorList>
    </citation>
    <scope>NUCLEOTIDE SEQUENCE</scope>
    <source>
        <strain evidence="2">Yc1106</strain>
    </source>
</reference>
<proteinExistence type="predicted"/>
<protein>
    <submittedName>
        <fullName evidence="2">Uncharacterized protein</fullName>
    </submittedName>
</protein>
<sequence>MLSLEDISRPTSPAVSSVDTNDDWILCPHDSGSLTQATEIDPIEEELDCLRRSEAVLTQQYADFLEREEGFQLTKEREHLSEFEAEIADLREEMDVEPGEAELQHLLVKNFVKYQQKKQAARKLESHIGSDTITPPELGLSDITGARTAPVEVQDEETEIEELIEYLSTLELENNVLMTHLIDLDNAYHKLAADFDTEVKHSHSLRVRNLRLITRNNNLLSQLAAQEQLLLTKDQDTEQQVAQARAEVAAEYQARIDALEARQQQMTSAATTTPKIDSNEFYYEYKGHPIRDLIKFHNITISERPNKPVIYLAGDSSLDNKFWVDRSVGNTNGQMPDIYEKTLKEPTTPRPDVAYWMNYFLADRATCINTAVEESFLRERDDKLLQHDEFIRDNIRPNDMLIVSVGGNDVVLKPSLTTVDHMLQLTQLTPRKSLEDGTAKSMQYFKHMFGTQIQEYITRLTAKTKPRAVIACMIYYPLESGLDQTSWADAKLDFLGYNSDPEQLQTAIRELYEFATKSIKVEGTTVVPYGLFEALDGKSADDYTARVEPSGEGGKKMAQGFLTLMDGFLKTRNGT</sequence>